<comment type="caution">
    <text evidence="3">The sequence shown here is derived from an EMBL/GenBank/DDBJ whole genome shotgun (WGS) entry which is preliminary data.</text>
</comment>
<keyword evidence="2" id="KW-0472">Membrane</keyword>
<accession>A0ABV7B5K6</accession>
<proteinExistence type="predicted"/>
<protein>
    <submittedName>
        <fullName evidence="3">Uncharacterized protein</fullName>
    </submittedName>
</protein>
<keyword evidence="2" id="KW-1133">Transmembrane helix</keyword>
<name>A0ABV7B5K6_9GAMM</name>
<gene>
    <name evidence="3" type="ORF">ACFODV_09965</name>
</gene>
<dbReference type="Proteomes" id="UP001595386">
    <property type="component" value="Unassembled WGS sequence"/>
</dbReference>
<evidence type="ECO:0000313" key="3">
    <source>
        <dbReference type="EMBL" id="MFC2992354.1"/>
    </source>
</evidence>
<organism evidence="3 4">
    <name type="scientific">Halomonas tibetensis</name>
    <dbReference type="NCBI Taxonomy" id="2259590"/>
    <lineage>
        <taxon>Bacteria</taxon>
        <taxon>Pseudomonadati</taxon>
        <taxon>Pseudomonadota</taxon>
        <taxon>Gammaproteobacteria</taxon>
        <taxon>Oceanospirillales</taxon>
        <taxon>Halomonadaceae</taxon>
        <taxon>Halomonas</taxon>
    </lineage>
</organism>
<reference evidence="4" key="1">
    <citation type="journal article" date="2019" name="Int. J. Syst. Evol. Microbiol.">
        <title>The Global Catalogue of Microorganisms (GCM) 10K type strain sequencing project: providing services to taxonomists for standard genome sequencing and annotation.</title>
        <authorList>
            <consortium name="The Broad Institute Genomics Platform"/>
            <consortium name="The Broad Institute Genome Sequencing Center for Infectious Disease"/>
            <person name="Wu L."/>
            <person name="Ma J."/>
        </authorList>
    </citation>
    <scope>NUCLEOTIDE SEQUENCE [LARGE SCALE GENOMIC DNA]</scope>
    <source>
        <strain evidence="4">KCTC 52660</strain>
    </source>
</reference>
<evidence type="ECO:0000313" key="4">
    <source>
        <dbReference type="Proteomes" id="UP001595386"/>
    </source>
</evidence>
<keyword evidence="4" id="KW-1185">Reference proteome</keyword>
<feature type="region of interest" description="Disordered" evidence="1">
    <location>
        <begin position="1"/>
        <end position="41"/>
    </location>
</feature>
<feature type="compositionally biased region" description="Basic and acidic residues" evidence="1">
    <location>
        <begin position="1"/>
        <end position="20"/>
    </location>
</feature>
<feature type="transmembrane region" description="Helical" evidence="2">
    <location>
        <begin position="47"/>
        <end position="65"/>
    </location>
</feature>
<keyword evidence="2" id="KW-0812">Transmembrane</keyword>
<feature type="compositionally biased region" description="Acidic residues" evidence="1">
    <location>
        <begin position="21"/>
        <end position="34"/>
    </location>
</feature>
<sequence>MDTKESKTPEEELEHLKEVSQPEDFDQPEPDAEQPEAKRSPGGLQRVLPIVIVVIGLIVAAMLIYSGSAQ</sequence>
<evidence type="ECO:0000256" key="1">
    <source>
        <dbReference type="SAM" id="MobiDB-lite"/>
    </source>
</evidence>
<dbReference type="RefSeq" id="WP_379758421.1">
    <property type="nucleotide sequence ID" value="NZ_JBHRSQ010000012.1"/>
</dbReference>
<evidence type="ECO:0000256" key="2">
    <source>
        <dbReference type="SAM" id="Phobius"/>
    </source>
</evidence>
<dbReference type="EMBL" id="JBHRSQ010000012">
    <property type="protein sequence ID" value="MFC2992354.1"/>
    <property type="molecule type" value="Genomic_DNA"/>
</dbReference>